<reference evidence="1" key="1">
    <citation type="submission" date="2021-05" db="EMBL/GenBank/DDBJ databases">
        <authorList>
            <person name="Pan Q."/>
            <person name="Jouanno E."/>
            <person name="Zahm M."/>
            <person name="Klopp C."/>
            <person name="Cabau C."/>
            <person name="Louis A."/>
            <person name="Berthelot C."/>
            <person name="Parey E."/>
            <person name="Roest Crollius H."/>
            <person name="Montfort J."/>
            <person name="Robinson-Rechavi M."/>
            <person name="Bouchez O."/>
            <person name="Lampietro C."/>
            <person name="Lopez Roques C."/>
            <person name="Donnadieu C."/>
            <person name="Postlethwait J."/>
            <person name="Bobe J."/>
            <person name="Dillon D."/>
            <person name="Chandos A."/>
            <person name="von Hippel F."/>
            <person name="Guiguen Y."/>
        </authorList>
    </citation>
    <scope>NUCLEOTIDE SEQUENCE</scope>
    <source>
        <strain evidence="1">YG-Jan2019</strain>
    </source>
</reference>
<protein>
    <submittedName>
        <fullName evidence="1">Uncharacterized protein</fullName>
    </submittedName>
</protein>
<gene>
    <name evidence="1" type="ORF">DPEC_G00065100</name>
</gene>
<dbReference type="EMBL" id="CM055732">
    <property type="protein sequence ID" value="KAJ8012093.1"/>
    <property type="molecule type" value="Genomic_DNA"/>
</dbReference>
<comment type="caution">
    <text evidence="1">The sequence shown here is derived from an EMBL/GenBank/DDBJ whole genome shotgun (WGS) entry which is preliminary data.</text>
</comment>
<keyword evidence="2" id="KW-1185">Reference proteome</keyword>
<evidence type="ECO:0000313" key="2">
    <source>
        <dbReference type="Proteomes" id="UP001157502"/>
    </source>
</evidence>
<proteinExistence type="predicted"/>
<accession>A0ACC2H895</accession>
<organism evidence="1 2">
    <name type="scientific">Dallia pectoralis</name>
    <name type="common">Alaska blackfish</name>
    <dbReference type="NCBI Taxonomy" id="75939"/>
    <lineage>
        <taxon>Eukaryota</taxon>
        <taxon>Metazoa</taxon>
        <taxon>Chordata</taxon>
        <taxon>Craniata</taxon>
        <taxon>Vertebrata</taxon>
        <taxon>Euteleostomi</taxon>
        <taxon>Actinopterygii</taxon>
        <taxon>Neopterygii</taxon>
        <taxon>Teleostei</taxon>
        <taxon>Protacanthopterygii</taxon>
        <taxon>Esociformes</taxon>
        <taxon>Umbridae</taxon>
        <taxon>Dallia</taxon>
    </lineage>
</organism>
<evidence type="ECO:0000313" key="1">
    <source>
        <dbReference type="EMBL" id="KAJ8012093.1"/>
    </source>
</evidence>
<dbReference type="Proteomes" id="UP001157502">
    <property type="component" value="Chromosome 5"/>
</dbReference>
<name>A0ACC2H895_DALPE</name>
<sequence length="106" mass="11495">MLIRAGMFLSIEDIVGSAVGHRVRGLPGAALLVRYLSAQQVAGLEWVRERIVRVYLTGESLIQRSHKSGPDKRTNACQRDVPVSAGTGRSVDAPLRLCALWRADAG</sequence>